<proteinExistence type="predicted"/>
<dbReference type="Proteomes" id="UP000233343">
    <property type="component" value="Unassembled WGS sequence"/>
</dbReference>
<sequence>MNINKLRKALLTSWSIQTSTKWTAENPAKGQCGVTSLVINDILGGEIKKTLLPEGWHYYNFVGGKRYDFTKQQFEAHIIYSDIASSRAEAMSDTNNEQYKTLKEMVQQQV</sequence>
<organism evidence="1 2">
    <name type="scientific">Cytobacillus horneckiae</name>
    <dbReference type="NCBI Taxonomy" id="549687"/>
    <lineage>
        <taxon>Bacteria</taxon>
        <taxon>Bacillati</taxon>
        <taxon>Bacillota</taxon>
        <taxon>Bacilli</taxon>
        <taxon>Bacillales</taxon>
        <taxon>Bacillaceae</taxon>
        <taxon>Cytobacillus</taxon>
    </lineage>
</organism>
<gene>
    <name evidence="1" type="ORF">CWS20_27480</name>
</gene>
<protein>
    <recommendedName>
        <fullName evidence="3">YunG</fullName>
    </recommendedName>
</protein>
<keyword evidence="2" id="KW-1185">Reference proteome</keyword>
<comment type="caution">
    <text evidence="1">The sequence shown here is derived from an EMBL/GenBank/DDBJ whole genome shotgun (WGS) entry which is preliminary data.</text>
</comment>
<evidence type="ECO:0008006" key="3">
    <source>
        <dbReference type="Google" id="ProtNLM"/>
    </source>
</evidence>
<evidence type="ECO:0000313" key="1">
    <source>
        <dbReference type="EMBL" id="PKG25781.1"/>
    </source>
</evidence>
<dbReference type="InterPro" id="IPR056238">
    <property type="entry name" value="YunG-like"/>
</dbReference>
<accession>A0A2N0Z8E3</accession>
<dbReference type="Pfam" id="PF24585">
    <property type="entry name" value="YunG"/>
    <property type="match status" value="1"/>
</dbReference>
<dbReference type="EMBL" id="PISD01000098">
    <property type="protein sequence ID" value="PKG25781.1"/>
    <property type="molecule type" value="Genomic_DNA"/>
</dbReference>
<dbReference type="AlphaFoldDB" id="A0A2N0Z8E3"/>
<evidence type="ECO:0000313" key="2">
    <source>
        <dbReference type="Proteomes" id="UP000233343"/>
    </source>
</evidence>
<reference evidence="1 2" key="1">
    <citation type="journal article" date="2010" name="Int. J. Syst. Evol. Microbiol.">
        <title>Bacillus horneckiae sp. nov., isolated from a spacecraft-assembly clean room.</title>
        <authorList>
            <person name="Vaishampayan P."/>
            <person name="Probst A."/>
            <person name="Krishnamurthi S."/>
            <person name="Ghosh S."/>
            <person name="Osman S."/>
            <person name="McDowall A."/>
            <person name="Ruckmani A."/>
            <person name="Mayilraj S."/>
            <person name="Venkateswaran K."/>
        </authorList>
    </citation>
    <scope>NUCLEOTIDE SEQUENCE [LARGE SCALE GENOMIC DNA]</scope>
    <source>
        <strain evidence="2">1PO1SC</strain>
    </source>
</reference>
<dbReference type="RefSeq" id="WP_066194110.1">
    <property type="nucleotide sequence ID" value="NZ_JARMMB010000034.1"/>
</dbReference>
<name>A0A2N0Z8E3_9BACI</name>